<dbReference type="PANTHER" id="PTHR31879">
    <property type="entry name" value="DET1- AND DDB1-ASSOCIATED PROTEIN 1"/>
    <property type="match status" value="1"/>
</dbReference>
<gene>
    <name evidence="4" type="ORF">QYE76_063483</name>
</gene>
<protein>
    <recommendedName>
        <fullName evidence="3">SAP domain-containing protein</fullName>
    </recommendedName>
</protein>
<dbReference type="GO" id="GO:0080008">
    <property type="term" value="C:Cul4-RING E3 ubiquitin ligase complex"/>
    <property type="evidence" value="ECO:0007669"/>
    <property type="project" value="TreeGrafter"/>
</dbReference>
<dbReference type="PANTHER" id="PTHR31879:SF2">
    <property type="entry name" value="DET1- AND DDB1-ASSOCIATED PROTEIN 1"/>
    <property type="match status" value="1"/>
</dbReference>
<reference evidence="4" key="1">
    <citation type="submission" date="2023-07" db="EMBL/GenBank/DDBJ databases">
        <title>A chromosome-level genome assembly of Lolium multiflorum.</title>
        <authorList>
            <person name="Chen Y."/>
            <person name="Copetti D."/>
            <person name="Kolliker R."/>
            <person name="Studer B."/>
        </authorList>
    </citation>
    <scope>NUCLEOTIDE SEQUENCE</scope>
    <source>
        <strain evidence="4">02402/16</strain>
        <tissue evidence="4">Leaf</tissue>
    </source>
</reference>
<sequence length="250" mass="26924">MAAEGSSGSSGGGGGGGGRKTPSPHKARERGAAKFLAGLPSRGNFSSSSISSNLGGLRVYVCEHDTNPPDKHRNVVDKPTKICSVTRHPAKAKEADVAIWHRPLLSLKASKEVFFLDSPRCEYPCPFALKDATVRKGQVIETDTTNILIRHLQLKKKESEAKDTGSRTPGESSKGKRSAARSLDVQNSSKKPNLGSSSGLPSSEEAISGFSQHTLQSFTVERLRALLRQRGFTTKGKKDELITRLRESQS</sequence>
<dbReference type="SUPFAM" id="SSF68906">
    <property type="entry name" value="SAP domain"/>
    <property type="match status" value="1"/>
</dbReference>
<accession>A0AAD8W722</accession>
<feature type="region of interest" description="Disordered" evidence="2">
    <location>
        <begin position="155"/>
        <end position="205"/>
    </location>
</feature>
<dbReference type="InterPro" id="IPR018276">
    <property type="entry name" value="DDA1_dom"/>
</dbReference>
<dbReference type="Pfam" id="PF10172">
    <property type="entry name" value="DDA1"/>
    <property type="match status" value="2"/>
</dbReference>
<dbReference type="Gene3D" id="1.10.720.30">
    <property type="entry name" value="SAP domain"/>
    <property type="match status" value="1"/>
</dbReference>
<feature type="region of interest" description="Disordered" evidence="2">
    <location>
        <begin position="1"/>
        <end position="34"/>
    </location>
</feature>
<dbReference type="Proteomes" id="UP001231189">
    <property type="component" value="Unassembled WGS sequence"/>
</dbReference>
<feature type="domain" description="SAP" evidence="3">
    <location>
        <begin position="215"/>
        <end position="249"/>
    </location>
</feature>
<evidence type="ECO:0000313" key="4">
    <source>
        <dbReference type="EMBL" id="KAK1645678.1"/>
    </source>
</evidence>
<proteinExistence type="inferred from homology"/>
<keyword evidence="5" id="KW-1185">Reference proteome</keyword>
<dbReference type="AlphaFoldDB" id="A0AAD8W722"/>
<feature type="compositionally biased region" description="Gly residues" evidence="2">
    <location>
        <begin position="8"/>
        <end position="19"/>
    </location>
</feature>
<evidence type="ECO:0000259" key="3">
    <source>
        <dbReference type="PROSITE" id="PS50800"/>
    </source>
</evidence>
<dbReference type="InterPro" id="IPR033575">
    <property type="entry name" value="DDA1-like"/>
</dbReference>
<comment type="caution">
    <text evidence="4">The sequence shown here is derived from an EMBL/GenBank/DDBJ whole genome shotgun (WGS) entry which is preliminary data.</text>
</comment>
<evidence type="ECO:0000313" key="5">
    <source>
        <dbReference type="Proteomes" id="UP001231189"/>
    </source>
</evidence>
<dbReference type="GO" id="GO:0032436">
    <property type="term" value="P:positive regulation of proteasomal ubiquitin-dependent protein catabolic process"/>
    <property type="evidence" value="ECO:0007669"/>
    <property type="project" value="TreeGrafter"/>
</dbReference>
<dbReference type="SMART" id="SM00513">
    <property type="entry name" value="SAP"/>
    <property type="match status" value="1"/>
</dbReference>
<dbReference type="EMBL" id="JAUUTY010000004">
    <property type="protein sequence ID" value="KAK1645678.1"/>
    <property type="molecule type" value="Genomic_DNA"/>
</dbReference>
<comment type="similarity">
    <text evidence="1">Belongs to the DDA1 family.</text>
</comment>
<dbReference type="Pfam" id="PF02037">
    <property type="entry name" value="SAP"/>
    <property type="match status" value="1"/>
</dbReference>
<feature type="compositionally biased region" description="Basic and acidic residues" evidence="2">
    <location>
        <begin position="155"/>
        <end position="165"/>
    </location>
</feature>
<organism evidence="4 5">
    <name type="scientific">Lolium multiflorum</name>
    <name type="common">Italian ryegrass</name>
    <name type="synonym">Lolium perenne subsp. multiflorum</name>
    <dbReference type="NCBI Taxonomy" id="4521"/>
    <lineage>
        <taxon>Eukaryota</taxon>
        <taxon>Viridiplantae</taxon>
        <taxon>Streptophyta</taxon>
        <taxon>Embryophyta</taxon>
        <taxon>Tracheophyta</taxon>
        <taxon>Spermatophyta</taxon>
        <taxon>Magnoliopsida</taxon>
        <taxon>Liliopsida</taxon>
        <taxon>Poales</taxon>
        <taxon>Poaceae</taxon>
        <taxon>BOP clade</taxon>
        <taxon>Pooideae</taxon>
        <taxon>Poodae</taxon>
        <taxon>Poeae</taxon>
        <taxon>Poeae Chloroplast Group 2 (Poeae type)</taxon>
        <taxon>Loliodinae</taxon>
        <taxon>Loliinae</taxon>
        <taxon>Lolium</taxon>
    </lineage>
</organism>
<name>A0AAD8W722_LOLMU</name>
<dbReference type="PROSITE" id="PS50800">
    <property type="entry name" value="SAP"/>
    <property type="match status" value="1"/>
</dbReference>
<feature type="compositionally biased region" description="Low complexity" evidence="2">
    <location>
        <begin position="192"/>
        <end position="205"/>
    </location>
</feature>
<dbReference type="InterPro" id="IPR036361">
    <property type="entry name" value="SAP_dom_sf"/>
</dbReference>
<dbReference type="InterPro" id="IPR003034">
    <property type="entry name" value="SAP_dom"/>
</dbReference>
<evidence type="ECO:0000256" key="2">
    <source>
        <dbReference type="SAM" id="MobiDB-lite"/>
    </source>
</evidence>
<evidence type="ECO:0000256" key="1">
    <source>
        <dbReference type="ARBA" id="ARBA00008042"/>
    </source>
</evidence>